<name>A0ABD0UWD6_DENTH</name>
<sequence length="289" mass="33159">MQVMVDSSVSEFFSIAKHSVEVALRSTKISTFSYLQQIGTQVLSLSPSTPISPNLQSAKDKSDMIRFSELMQIPRQIRESMQQIYNKIKIKPIKKTKFSSKKQKQEKPRSKLVTILRYKRIIRCTQVNKPVPFATFPKQQSGGVEGIGDHGGPTVGHKIGLCDHPDISDLLEDGVTGDEVSEIIPFLRRRGGFEMNDVTEGVKKEEDTREEERREKMKEKGRRAEAFTGEERVVKKRRRREKEEPMAIGRIHLRSKAGGRRRKELENFIFRLMLLRSSRTLKRSSTGNE</sequence>
<dbReference type="Proteomes" id="UP001552299">
    <property type="component" value="Unassembled WGS sequence"/>
</dbReference>
<proteinExistence type="predicted"/>
<protein>
    <submittedName>
        <fullName evidence="2">Uncharacterized protein</fullName>
    </submittedName>
</protein>
<evidence type="ECO:0000256" key="1">
    <source>
        <dbReference type="SAM" id="MobiDB-lite"/>
    </source>
</evidence>
<evidence type="ECO:0000313" key="3">
    <source>
        <dbReference type="Proteomes" id="UP001552299"/>
    </source>
</evidence>
<comment type="caution">
    <text evidence="2">The sequence shown here is derived from an EMBL/GenBank/DDBJ whole genome shotgun (WGS) entry which is preliminary data.</text>
</comment>
<gene>
    <name evidence="2" type="ORF">M5K25_014397</name>
</gene>
<dbReference type="EMBL" id="JANQDX010000011">
    <property type="protein sequence ID" value="KAL0916853.1"/>
    <property type="molecule type" value="Genomic_DNA"/>
</dbReference>
<evidence type="ECO:0000313" key="2">
    <source>
        <dbReference type="EMBL" id="KAL0916853.1"/>
    </source>
</evidence>
<feature type="region of interest" description="Disordered" evidence="1">
    <location>
        <begin position="202"/>
        <end position="224"/>
    </location>
</feature>
<dbReference type="AlphaFoldDB" id="A0ABD0UWD6"/>
<keyword evidence="3" id="KW-1185">Reference proteome</keyword>
<reference evidence="2 3" key="1">
    <citation type="journal article" date="2024" name="Plant Biotechnol. J.">
        <title>Dendrobium thyrsiflorum genome and its molecular insights into genes involved in important horticultural traits.</title>
        <authorList>
            <person name="Chen B."/>
            <person name="Wang J.Y."/>
            <person name="Zheng P.J."/>
            <person name="Li K.L."/>
            <person name="Liang Y.M."/>
            <person name="Chen X.F."/>
            <person name="Zhang C."/>
            <person name="Zhao X."/>
            <person name="He X."/>
            <person name="Zhang G.Q."/>
            <person name="Liu Z.J."/>
            <person name="Xu Q."/>
        </authorList>
    </citation>
    <scope>NUCLEOTIDE SEQUENCE [LARGE SCALE GENOMIC DNA]</scope>
    <source>
        <strain evidence="2">GZMU011</strain>
    </source>
</reference>
<accession>A0ABD0UWD6</accession>
<organism evidence="2 3">
    <name type="scientific">Dendrobium thyrsiflorum</name>
    <name type="common">Pinecone-like raceme dendrobium</name>
    <name type="synonym">Orchid</name>
    <dbReference type="NCBI Taxonomy" id="117978"/>
    <lineage>
        <taxon>Eukaryota</taxon>
        <taxon>Viridiplantae</taxon>
        <taxon>Streptophyta</taxon>
        <taxon>Embryophyta</taxon>
        <taxon>Tracheophyta</taxon>
        <taxon>Spermatophyta</taxon>
        <taxon>Magnoliopsida</taxon>
        <taxon>Liliopsida</taxon>
        <taxon>Asparagales</taxon>
        <taxon>Orchidaceae</taxon>
        <taxon>Epidendroideae</taxon>
        <taxon>Malaxideae</taxon>
        <taxon>Dendrobiinae</taxon>
        <taxon>Dendrobium</taxon>
    </lineage>
</organism>